<dbReference type="Pfam" id="PF01936">
    <property type="entry name" value="NYN"/>
    <property type="match status" value="1"/>
</dbReference>
<dbReference type="GO" id="GO:0004540">
    <property type="term" value="F:RNA nuclease activity"/>
    <property type="evidence" value="ECO:0007669"/>
    <property type="project" value="InterPro"/>
</dbReference>
<dbReference type="AlphaFoldDB" id="A0AAN8MPK4"/>
<dbReference type="Gene3D" id="3.40.50.1010">
    <property type="entry name" value="5'-nuclease"/>
    <property type="match status" value="1"/>
</dbReference>
<comment type="caution">
    <text evidence="3">The sequence shown here is derived from an EMBL/GenBank/DDBJ whole genome shotgun (WGS) entry which is preliminary data.</text>
</comment>
<protein>
    <recommendedName>
        <fullName evidence="2">NYN domain-containing protein</fullName>
    </recommendedName>
</protein>
<evidence type="ECO:0000259" key="2">
    <source>
        <dbReference type="Pfam" id="PF01936"/>
    </source>
</evidence>
<feature type="region of interest" description="Disordered" evidence="1">
    <location>
        <begin position="99"/>
        <end position="128"/>
    </location>
</feature>
<accession>A0AAN8MPK4</accession>
<feature type="compositionally biased region" description="Low complexity" evidence="1">
    <location>
        <begin position="104"/>
        <end position="123"/>
    </location>
</feature>
<proteinExistence type="predicted"/>
<dbReference type="EMBL" id="JAVHNR010000004">
    <property type="protein sequence ID" value="KAK6345724.1"/>
    <property type="molecule type" value="Genomic_DNA"/>
</dbReference>
<organism evidence="3 4">
    <name type="scientific">Orbilia javanica</name>
    <dbReference type="NCBI Taxonomy" id="47235"/>
    <lineage>
        <taxon>Eukaryota</taxon>
        <taxon>Fungi</taxon>
        <taxon>Dikarya</taxon>
        <taxon>Ascomycota</taxon>
        <taxon>Pezizomycotina</taxon>
        <taxon>Orbiliomycetes</taxon>
        <taxon>Orbiliales</taxon>
        <taxon>Orbiliaceae</taxon>
        <taxon>Orbilia</taxon>
    </lineage>
</organism>
<sequence>METGHGPPPLSLVTQPSLLGSWPAASIDIPYSHTPITPYSVNTTTTITIGRTCKWLHDATNIYNIMDGAHVSLPPDERNPFDLSSAIELLRSLSWYHPTSNPDSTTTTTATTSTTTTTTTTTSVKPKQGRDVLASATLILHREVEQSIDRRNPFLDILSSDGSTPVEKTTNNKKSDAVPATVTATARKLTHAKTPSTSSIPKQSRKRSPVKEPIAAAALSAIQRRTGFLQSLKELDKGLKLPPNPAIHVFVDYSNISIGFYDSVKKLLLDSKKSARPSHHTQIQHISFKALSLILERGRPATKKVLVGSTRNNDLKSEAQDLNYEVSILQRVPKEKEKQDSAKSSRGYASEPESRKRTGEQAVDEVLIMKILESLVDCHPATIVLATGDGNITQFSDGFFKAVERALEKGWNVELVAFKRTLSKSWKKLICPQFRIILLDGFLPDLLQ</sequence>
<dbReference type="CDD" id="cd18724">
    <property type="entry name" value="PIN_LabA-like"/>
    <property type="match status" value="1"/>
</dbReference>
<evidence type="ECO:0000256" key="1">
    <source>
        <dbReference type="SAM" id="MobiDB-lite"/>
    </source>
</evidence>
<evidence type="ECO:0000313" key="3">
    <source>
        <dbReference type="EMBL" id="KAK6345724.1"/>
    </source>
</evidence>
<feature type="region of interest" description="Disordered" evidence="1">
    <location>
        <begin position="188"/>
        <end position="209"/>
    </location>
</feature>
<reference evidence="3 4" key="1">
    <citation type="submission" date="2019-10" db="EMBL/GenBank/DDBJ databases">
        <authorList>
            <person name="Palmer J.M."/>
        </authorList>
    </citation>
    <scope>NUCLEOTIDE SEQUENCE [LARGE SCALE GENOMIC DNA]</scope>
    <source>
        <strain evidence="3 4">TWF718</strain>
    </source>
</reference>
<dbReference type="InterPro" id="IPR021139">
    <property type="entry name" value="NYN"/>
</dbReference>
<feature type="compositionally biased region" description="Basic and acidic residues" evidence="1">
    <location>
        <begin position="333"/>
        <end position="343"/>
    </location>
</feature>
<feature type="region of interest" description="Disordered" evidence="1">
    <location>
        <begin position="333"/>
        <end position="357"/>
    </location>
</feature>
<name>A0AAN8MPK4_9PEZI</name>
<feature type="compositionally biased region" description="Polar residues" evidence="1">
    <location>
        <begin position="193"/>
        <end position="202"/>
    </location>
</feature>
<evidence type="ECO:0000313" key="4">
    <source>
        <dbReference type="Proteomes" id="UP001313282"/>
    </source>
</evidence>
<gene>
    <name evidence="3" type="ORF">TWF718_007632</name>
</gene>
<dbReference type="Proteomes" id="UP001313282">
    <property type="component" value="Unassembled WGS sequence"/>
</dbReference>
<keyword evidence="4" id="KW-1185">Reference proteome</keyword>
<feature type="domain" description="NYN" evidence="2">
    <location>
        <begin position="247"/>
        <end position="422"/>
    </location>
</feature>